<gene>
    <name evidence="1" type="ORF">XE03_1738</name>
</gene>
<evidence type="ECO:0000313" key="1">
    <source>
        <dbReference type="EMBL" id="KUK86068.1"/>
    </source>
</evidence>
<dbReference type="Proteomes" id="UP000053467">
    <property type="component" value="Unassembled WGS sequence"/>
</dbReference>
<dbReference type="AlphaFoldDB" id="A0A101I0P3"/>
<name>A0A101I0P3_UNCT6</name>
<proteinExistence type="predicted"/>
<organism evidence="1 2">
    <name type="scientific">candidate division TA06 bacterium 34_109</name>
    <dbReference type="NCBI Taxonomy" id="1635277"/>
    <lineage>
        <taxon>Bacteria</taxon>
        <taxon>Bacteria division TA06</taxon>
    </lineage>
</organism>
<accession>A0A101I0P3</accession>
<sequence length="183" mass="21332">MLSTKTIDQKFNDLRFILKNKSRESFKMDAHGGNTIIFTYPPKEEKKYLARIEKDYPDAYYINIANLFVEYIDSIGYDDFIEAYKEYSSEPGKLFKTSTSSMDFYELILNKLRKAIEENKMPIIIRTGALFGTGIENISIMEEKIIYQMDKPLIIMYPAEFSDENKLKFLNCRAASGYRALVI</sequence>
<evidence type="ECO:0000313" key="2">
    <source>
        <dbReference type="Proteomes" id="UP000053467"/>
    </source>
</evidence>
<protein>
    <submittedName>
        <fullName evidence="1">Uncharacterized protein</fullName>
    </submittedName>
</protein>
<reference evidence="2" key="1">
    <citation type="journal article" date="2015" name="MBio">
        <title>Genome-Resolved Metagenomic Analysis Reveals Roles for Candidate Phyla and Other Microbial Community Members in Biogeochemical Transformations in Oil Reservoirs.</title>
        <authorList>
            <person name="Hu P."/>
            <person name="Tom L."/>
            <person name="Singh A."/>
            <person name="Thomas B.C."/>
            <person name="Baker B.J."/>
            <person name="Piceno Y.M."/>
            <person name="Andersen G.L."/>
            <person name="Banfield J.F."/>
        </authorList>
    </citation>
    <scope>NUCLEOTIDE SEQUENCE [LARGE SCALE GENOMIC DNA]</scope>
</reference>
<comment type="caution">
    <text evidence="1">The sequence shown here is derived from an EMBL/GenBank/DDBJ whole genome shotgun (WGS) entry which is preliminary data.</text>
</comment>
<dbReference type="EMBL" id="LGGX01000030">
    <property type="protein sequence ID" value="KUK86068.1"/>
    <property type="molecule type" value="Genomic_DNA"/>
</dbReference>